<name>A0A8T4HAD4_9SPHI</name>
<dbReference type="Pfam" id="PF00107">
    <property type="entry name" value="ADH_zinc_N"/>
    <property type="match status" value="1"/>
</dbReference>
<dbReference type="Gene3D" id="3.90.180.10">
    <property type="entry name" value="Medium-chain alcohol dehydrogenases, catalytic domain"/>
    <property type="match status" value="1"/>
</dbReference>
<gene>
    <name evidence="4" type="ORF">J5U18_09760</name>
</gene>
<keyword evidence="5" id="KW-1185">Reference proteome</keyword>
<dbReference type="InterPro" id="IPR014189">
    <property type="entry name" value="Quinone_OxRdtase_PIG3"/>
</dbReference>
<dbReference type="GO" id="GO:0016651">
    <property type="term" value="F:oxidoreductase activity, acting on NAD(P)H"/>
    <property type="evidence" value="ECO:0007669"/>
    <property type="project" value="TreeGrafter"/>
</dbReference>
<evidence type="ECO:0000313" key="4">
    <source>
        <dbReference type="EMBL" id="MBP3943849.1"/>
    </source>
</evidence>
<dbReference type="InterPro" id="IPR013149">
    <property type="entry name" value="ADH-like_C"/>
</dbReference>
<dbReference type="InterPro" id="IPR020843">
    <property type="entry name" value="ER"/>
</dbReference>
<dbReference type="PANTHER" id="PTHR48106:SF8">
    <property type="entry name" value="OS02G0805600 PROTEIN"/>
    <property type="match status" value="1"/>
</dbReference>
<dbReference type="InterPro" id="IPR011032">
    <property type="entry name" value="GroES-like_sf"/>
</dbReference>
<dbReference type="GO" id="GO:0070402">
    <property type="term" value="F:NADPH binding"/>
    <property type="evidence" value="ECO:0007669"/>
    <property type="project" value="TreeGrafter"/>
</dbReference>
<proteinExistence type="predicted"/>
<dbReference type="EMBL" id="JAGKSB010000010">
    <property type="protein sequence ID" value="MBP3943849.1"/>
    <property type="molecule type" value="Genomic_DNA"/>
</dbReference>
<organism evidence="4 5">
    <name type="scientific">Rhinopithecimicrobium faecis</name>
    <dbReference type="NCBI Taxonomy" id="2820698"/>
    <lineage>
        <taxon>Bacteria</taxon>
        <taxon>Pseudomonadati</taxon>
        <taxon>Bacteroidota</taxon>
        <taxon>Sphingobacteriia</taxon>
        <taxon>Sphingobacteriales</taxon>
        <taxon>Sphingobacteriaceae</taxon>
        <taxon>Rhinopithecimicrobium</taxon>
    </lineage>
</organism>
<evidence type="ECO:0000259" key="3">
    <source>
        <dbReference type="SMART" id="SM00829"/>
    </source>
</evidence>
<keyword evidence="1" id="KW-0521">NADP</keyword>
<evidence type="ECO:0000313" key="5">
    <source>
        <dbReference type="Proteomes" id="UP000679691"/>
    </source>
</evidence>
<evidence type="ECO:0000256" key="2">
    <source>
        <dbReference type="ARBA" id="ARBA00023002"/>
    </source>
</evidence>
<sequence length="323" mass="34840">MKAVVISPEGGIETLTIQDRPIPRVQADEVRIEVYAAGVNRPDLFQVKGNYPAPSWVAADIPGLEVAGVVAEVGENVLQWKVGDKVCALVAGAGYAAYVTVNEGHCLAIPTGYSFEEAACIPENIFTVYSNVFQRANLQPQEAILIYGGAGGIGSTAIQLAKIIGCKVYTTAGNNEKIAFCKSLGADVVLNYRTDDLLASLKGEPIDVILDSIGGNYFPINMKLLAEEGRLVYINATAGGKVELNIFQLMQKRIHLSGSTLRSRDNAFKTALRDALVAFDKAYDLFAKYKPAVYASYPLENVQEALFQLQNGDVMGKIVLTLK</sequence>
<dbReference type="Pfam" id="PF08240">
    <property type="entry name" value="ADH_N"/>
    <property type="match status" value="1"/>
</dbReference>
<dbReference type="RefSeq" id="WP_353547348.1">
    <property type="nucleotide sequence ID" value="NZ_JAGKSB010000010.1"/>
</dbReference>
<reference evidence="4" key="1">
    <citation type="submission" date="2021-03" db="EMBL/GenBank/DDBJ databases">
        <authorList>
            <person name="Lu T."/>
            <person name="Wang Q."/>
            <person name="Han X."/>
        </authorList>
    </citation>
    <scope>NUCLEOTIDE SEQUENCE</scope>
    <source>
        <strain evidence="4">WQ 2009</strain>
    </source>
</reference>
<accession>A0A8T4HAD4</accession>
<dbReference type="InterPro" id="IPR036291">
    <property type="entry name" value="NAD(P)-bd_dom_sf"/>
</dbReference>
<feature type="domain" description="Enoyl reductase (ER)" evidence="3">
    <location>
        <begin position="10"/>
        <end position="320"/>
    </location>
</feature>
<dbReference type="NCBIfam" id="TIGR02824">
    <property type="entry name" value="quinone_pig3"/>
    <property type="match status" value="1"/>
</dbReference>
<dbReference type="InterPro" id="IPR013154">
    <property type="entry name" value="ADH-like_N"/>
</dbReference>
<dbReference type="SUPFAM" id="SSF50129">
    <property type="entry name" value="GroES-like"/>
    <property type="match status" value="1"/>
</dbReference>
<dbReference type="Proteomes" id="UP000679691">
    <property type="component" value="Unassembled WGS sequence"/>
</dbReference>
<dbReference type="AlphaFoldDB" id="A0A8T4HAD4"/>
<evidence type="ECO:0000256" key="1">
    <source>
        <dbReference type="ARBA" id="ARBA00022857"/>
    </source>
</evidence>
<dbReference type="Gene3D" id="3.40.50.720">
    <property type="entry name" value="NAD(P)-binding Rossmann-like Domain"/>
    <property type="match status" value="1"/>
</dbReference>
<dbReference type="CDD" id="cd05276">
    <property type="entry name" value="p53_inducible_oxidoreductase"/>
    <property type="match status" value="1"/>
</dbReference>
<protein>
    <submittedName>
        <fullName evidence="4">NAD(P)H-quinone oxidoreductase</fullName>
    </submittedName>
</protein>
<comment type="caution">
    <text evidence="4">The sequence shown here is derived from an EMBL/GenBank/DDBJ whole genome shotgun (WGS) entry which is preliminary data.</text>
</comment>
<dbReference type="SMART" id="SM00829">
    <property type="entry name" value="PKS_ER"/>
    <property type="match status" value="1"/>
</dbReference>
<keyword evidence="2" id="KW-0560">Oxidoreductase</keyword>
<dbReference type="PANTHER" id="PTHR48106">
    <property type="entry name" value="QUINONE OXIDOREDUCTASE PIG3-RELATED"/>
    <property type="match status" value="1"/>
</dbReference>
<dbReference type="SUPFAM" id="SSF51735">
    <property type="entry name" value="NAD(P)-binding Rossmann-fold domains"/>
    <property type="match status" value="1"/>
</dbReference>